<proteinExistence type="predicted"/>
<dbReference type="Proteomes" id="UP001156856">
    <property type="component" value="Unassembled WGS sequence"/>
</dbReference>
<protein>
    <submittedName>
        <fullName evidence="1">Uncharacterized protein</fullName>
    </submittedName>
</protein>
<accession>A0A512JCK4</accession>
<dbReference type="Proteomes" id="UP000321960">
    <property type="component" value="Unassembled WGS sequence"/>
</dbReference>
<dbReference type="AlphaFoldDB" id="A0A512JCK4"/>
<reference evidence="2" key="1">
    <citation type="journal article" date="2014" name="Int. J. Syst. Evol. Microbiol.">
        <title>Complete genome of a new Firmicutes species belonging to the dominant human colonic microbiota ('Ruminococcus bicirculans') reveals two chromosomes and a selective capacity to utilize plant glucans.</title>
        <authorList>
            <consortium name="NISC Comparative Sequencing Program"/>
            <person name="Wegmann U."/>
            <person name="Louis P."/>
            <person name="Goesmann A."/>
            <person name="Henrissat B."/>
            <person name="Duncan S.H."/>
            <person name="Flint H.J."/>
        </authorList>
    </citation>
    <scope>NUCLEOTIDE SEQUENCE</scope>
    <source>
        <strain evidence="2">NBRC 107715</strain>
    </source>
</reference>
<gene>
    <name evidence="2" type="ORF">GCM10007888_06310</name>
    <name evidence="1" type="ORF">MOX02_57420</name>
</gene>
<comment type="caution">
    <text evidence="1">The sequence shown here is derived from an EMBL/GenBank/DDBJ whole genome shotgun (WGS) entry which is preliminary data.</text>
</comment>
<organism evidence="1 3">
    <name type="scientific">Methylobacterium oxalidis</name>
    <dbReference type="NCBI Taxonomy" id="944322"/>
    <lineage>
        <taxon>Bacteria</taxon>
        <taxon>Pseudomonadati</taxon>
        <taxon>Pseudomonadota</taxon>
        <taxon>Alphaproteobacteria</taxon>
        <taxon>Hyphomicrobiales</taxon>
        <taxon>Methylobacteriaceae</taxon>
        <taxon>Methylobacterium</taxon>
    </lineage>
</organism>
<evidence type="ECO:0000313" key="2">
    <source>
        <dbReference type="EMBL" id="GLS62250.1"/>
    </source>
</evidence>
<dbReference type="EMBL" id="BJZU01000176">
    <property type="protein sequence ID" value="GEP07704.1"/>
    <property type="molecule type" value="Genomic_DNA"/>
</dbReference>
<evidence type="ECO:0000313" key="4">
    <source>
        <dbReference type="Proteomes" id="UP001156856"/>
    </source>
</evidence>
<keyword evidence="4" id="KW-1185">Reference proteome</keyword>
<reference evidence="1 3" key="3">
    <citation type="submission" date="2019-07" db="EMBL/GenBank/DDBJ databases">
        <title>Whole genome shotgun sequence of Methylobacterium oxalidis NBRC 107715.</title>
        <authorList>
            <person name="Hosoyama A."/>
            <person name="Uohara A."/>
            <person name="Ohji S."/>
            <person name="Ichikawa N."/>
        </authorList>
    </citation>
    <scope>NUCLEOTIDE SEQUENCE [LARGE SCALE GENOMIC DNA]</scope>
    <source>
        <strain evidence="1 3">NBRC 107715</strain>
    </source>
</reference>
<name>A0A512JCK4_9HYPH</name>
<reference evidence="2" key="4">
    <citation type="submission" date="2023-01" db="EMBL/GenBank/DDBJ databases">
        <title>Draft genome sequence of Methylobacterium oxalidis strain NBRC 107715.</title>
        <authorList>
            <person name="Sun Q."/>
            <person name="Mori K."/>
        </authorList>
    </citation>
    <scope>NUCLEOTIDE SEQUENCE</scope>
    <source>
        <strain evidence="2">NBRC 107715</strain>
    </source>
</reference>
<evidence type="ECO:0000313" key="3">
    <source>
        <dbReference type="Proteomes" id="UP000321960"/>
    </source>
</evidence>
<dbReference type="EMBL" id="BSPK01000007">
    <property type="protein sequence ID" value="GLS62250.1"/>
    <property type="molecule type" value="Genomic_DNA"/>
</dbReference>
<reference evidence="4" key="2">
    <citation type="journal article" date="2019" name="Int. J. Syst. Evol. Microbiol.">
        <title>The Global Catalogue of Microorganisms (GCM) 10K type strain sequencing project: providing services to taxonomists for standard genome sequencing and annotation.</title>
        <authorList>
            <consortium name="The Broad Institute Genomics Platform"/>
            <consortium name="The Broad Institute Genome Sequencing Center for Infectious Disease"/>
            <person name="Wu L."/>
            <person name="Ma J."/>
        </authorList>
    </citation>
    <scope>NUCLEOTIDE SEQUENCE [LARGE SCALE GENOMIC DNA]</scope>
    <source>
        <strain evidence="4">NBRC 107715</strain>
    </source>
</reference>
<sequence length="79" mass="8313">MYAQEERERAGTIIELRLTTLGLTAFRADAACTRAATASWSELAGSDDLARLFTKLIRQVAEAASPEPVAADTAGAMAA</sequence>
<evidence type="ECO:0000313" key="1">
    <source>
        <dbReference type="EMBL" id="GEP07704.1"/>
    </source>
</evidence>